<proteinExistence type="predicted"/>
<evidence type="ECO:0000313" key="1">
    <source>
        <dbReference type="EnsemblMetazoa" id="XP_030855942"/>
    </source>
</evidence>
<reference evidence="2" key="1">
    <citation type="submission" date="2015-02" db="EMBL/GenBank/DDBJ databases">
        <title>Genome sequencing for Strongylocentrotus purpuratus.</title>
        <authorList>
            <person name="Murali S."/>
            <person name="Liu Y."/>
            <person name="Vee V."/>
            <person name="English A."/>
            <person name="Wang M."/>
            <person name="Skinner E."/>
            <person name="Han Y."/>
            <person name="Muzny D.M."/>
            <person name="Worley K.C."/>
            <person name="Gibbs R.A."/>
        </authorList>
    </citation>
    <scope>NUCLEOTIDE SEQUENCE</scope>
</reference>
<organism evidence="1 2">
    <name type="scientific">Strongylocentrotus purpuratus</name>
    <name type="common">Purple sea urchin</name>
    <dbReference type="NCBI Taxonomy" id="7668"/>
    <lineage>
        <taxon>Eukaryota</taxon>
        <taxon>Metazoa</taxon>
        <taxon>Echinodermata</taxon>
        <taxon>Eleutherozoa</taxon>
        <taxon>Echinozoa</taxon>
        <taxon>Echinoidea</taxon>
        <taxon>Euechinoidea</taxon>
        <taxon>Echinacea</taxon>
        <taxon>Camarodonta</taxon>
        <taxon>Echinidea</taxon>
        <taxon>Strongylocentrotidae</taxon>
        <taxon>Strongylocentrotus</taxon>
    </lineage>
</organism>
<protein>
    <submittedName>
        <fullName evidence="1">Uncharacterized protein</fullName>
    </submittedName>
</protein>
<dbReference type="EnsemblMetazoa" id="XM_031000082">
    <property type="protein sequence ID" value="XP_030855942"/>
    <property type="gene ID" value="LOC105437575"/>
</dbReference>
<reference evidence="1" key="2">
    <citation type="submission" date="2021-01" db="UniProtKB">
        <authorList>
            <consortium name="EnsemblMetazoa"/>
        </authorList>
    </citation>
    <scope>IDENTIFICATION</scope>
</reference>
<dbReference type="RefSeq" id="XP_030855942.1">
    <property type="nucleotide sequence ID" value="XM_031000082.1"/>
</dbReference>
<accession>A0A7M7T5R8</accession>
<keyword evidence="2" id="KW-1185">Reference proteome</keyword>
<dbReference type="InParanoid" id="A0A7M7T5R8"/>
<name>A0A7M7T5R8_STRPU</name>
<dbReference type="GeneID" id="105437575"/>
<dbReference type="KEGG" id="spu:105437575"/>
<dbReference type="Proteomes" id="UP000007110">
    <property type="component" value="Unassembled WGS sequence"/>
</dbReference>
<evidence type="ECO:0000313" key="2">
    <source>
        <dbReference type="Proteomes" id="UP000007110"/>
    </source>
</evidence>
<sequence length="182" mass="20132">MEDLERPTCVALPPTSVVLSSPQPMNDECLHLRPLSRSKVGPTYSFSSPEDLLGESLDCRRTASAEATATRKACIQSGTGGCGQAYTNTFLLHQRTCSFQVGRRSGDLATFLGDTNAQDSPAIENWRSTKDDKFNSLMNRLRNVAEDVEDDLPRWLQEAEEADLDSPHVVPHDSIQRLLARL</sequence>
<dbReference type="AlphaFoldDB" id="A0A7M7T5R8"/>